<evidence type="ECO:0000259" key="3">
    <source>
        <dbReference type="Pfam" id="PF01464"/>
    </source>
</evidence>
<dbReference type="CAZy" id="GH23">
    <property type="family name" value="Glycoside Hydrolase Family 23"/>
</dbReference>
<feature type="compositionally biased region" description="Low complexity" evidence="2">
    <location>
        <begin position="59"/>
        <end position="75"/>
    </location>
</feature>
<protein>
    <recommendedName>
        <fullName evidence="3">Transglycosylase SLT domain-containing protein</fullName>
    </recommendedName>
</protein>
<evidence type="ECO:0000256" key="1">
    <source>
        <dbReference type="ARBA" id="ARBA00007734"/>
    </source>
</evidence>
<dbReference type="EMBL" id="AP009389">
    <property type="protein sequence ID" value="BAF59037.1"/>
    <property type="molecule type" value="Genomic_DNA"/>
</dbReference>
<dbReference type="STRING" id="370438.PTH_0856"/>
<dbReference type="PANTHER" id="PTHR37423">
    <property type="entry name" value="SOLUBLE LYTIC MUREIN TRANSGLYCOSYLASE-RELATED"/>
    <property type="match status" value="1"/>
</dbReference>
<dbReference type="HOGENOM" id="CLU_065765_4_1_9"/>
<accession>A5D3Z4</accession>
<sequence>MDLNPLINMIMLDCLAGAVRGEKGGGTGDDGRFAALLALLLAGRGLKAPPLHPGGFGTGRPAAPAARGNKKAGAAGPALSGVGLEGLIERTARKYGVDPALVKSVIQAESGFNPRATSPAGAMGLMQLMPGTAAALGVQDPYDPAQNIDGGVRYLRQMLDRYGGNVSLALAAYNAGPGAVDRAGGIPGYRETREYVRKVLENRVNFTV</sequence>
<dbReference type="GO" id="GO:0000270">
    <property type="term" value="P:peptidoglycan metabolic process"/>
    <property type="evidence" value="ECO:0007669"/>
    <property type="project" value="InterPro"/>
</dbReference>
<dbReference type="eggNOG" id="COG0741">
    <property type="taxonomic scope" value="Bacteria"/>
</dbReference>
<evidence type="ECO:0000256" key="2">
    <source>
        <dbReference type="SAM" id="MobiDB-lite"/>
    </source>
</evidence>
<dbReference type="InterPro" id="IPR000189">
    <property type="entry name" value="Transglyc_AS"/>
</dbReference>
<dbReference type="Pfam" id="PF01464">
    <property type="entry name" value="SLT"/>
    <property type="match status" value="1"/>
</dbReference>
<name>A5D3Z4_PELTS</name>
<organism evidence="4 5">
    <name type="scientific">Pelotomaculum thermopropionicum (strain DSM 13744 / JCM 10971 / SI)</name>
    <dbReference type="NCBI Taxonomy" id="370438"/>
    <lineage>
        <taxon>Bacteria</taxon>
        <taxon>Bacillati</taxon>
        <taxon>Bacillota</taxon>
        <taxon>Clostridia</taxon>
        <taxon>Eubacteriales</taxon>
        <taxon>Desulfotomaculaceae</taxon>
        <taxon>Pelotomaculum</taxon>
    </lineage>
</organism>
<dbReference type="Gene3D" id="1.10.530.10">
    <property type="match status" value="1"/>
</dbReference>
<gene>
    <name evidence="4" type="ordered locus">PTH_0856</name>
</gene>
<dbReference type="SUPFAM" id="SSF53955">
    <property type="entry name" value="Lysozyme-like"/>
    <property type="match status" value="1"/>
</dbReference>
<dbReference type="Proteomes" id="UP000006556">
    <property type="component" value="Chromosome"/>
</dbReference>
<reference evidence="5" key="1">
    <citation type="journal article" date="2008" name="Genome Res.">
        <title>The genome of Pelotomaculum thermopropionicum reveals niche-associated evolution in anaerobic microbiota.</title>
        <authorList>
            <person name="Kosaka T."/>
            <person name="Kato S."/>
            <person name="Shimoyama T."/>
            <person name="Ishii S."/>
            <person name="Abe T."/>
            <person name="Watanabe K."/>
        </authorList>
    </citation>
    <scope>NUCLEOTIDE SEQUENCE [LARGE SCALE GENOMIC DNA]</scope>
    <source>
        <strain evidence="5">DSM 13744 / JCM 10971 / SI</strain>
    </source>
</reference>
<dbReference type="CDD" id="cd00254">
    <property type="entry name" value="LT-like"/>
    <property type="match status" value="1"/>
</dbReference>
<evidence type="ECO:0000313" key="5">
    <source>
        <dbReference type="Proteomes" id="UP000006556"/>
    </source>
</evidence>
<feature type="domain" description="Transglycosylase SLT" evidence="3">
    <location>
        <begin position="87"/>
        <end position="194"/>
    </location>
</feature>
<dbReference type="KEGG" id="pth:PTH_0856"/>
<comment type="similarity">
    <text evidence="1">Belongs to the transglycosylase Slt family.</text>
</comment>
<dbReference type="InterPro" id="IPR008258">
    <property type="entry name" value="Transglycosylase_SLT_dom_1"/>
</dbReference>
<evidence type="ECO:0000313" key="4">
    <source>
        <dbReference type="EMBL" id="BAF59037.1"/>
    </source>
</evidence>
<feature type="region of interest" description="Disordered" evidence="2">
    <location>
        <begin position="54"/>
        <end position="75"/>
    </location>
</feature>
<dbReference type="InterPro" id="IPR023346">
    <property type="entry name" value="Lysozyme-like_dom_sf"/>
</dbReference>
<dbReference type="GO" id="GO:0016020">
    <property type="term" value="C:membrane"/>
    <property type="evidence" value="ECO:0007669"/>
    <property type="project" value="InterPro"/>
</dbReference>
<dbReference type="AlphaFoldDB" id="A5D3Z4"/>
<proteinExistence type="inferred from homology"/>
<dbReference type="PANTHER" id="PTHR37423:SF2">
    <property type="entry name" value="MEMBRANE-BOUND LYTIC MUREIN TRANSGLYCOSYLASE C"/>
    <property type="match status" value="1"/>
</dbReference>
<dbReference type="PROSITE" id="PS00922">
    <property type="entry name" value="TRANSGLYCOSYLASE"/>
    <property type="match status" value="1"/>
</dbReference>
<keyword evidence="5" id="KW-1185">Reference proteome</keyword>
<dbReference type="GO" id="GO:0008933">
    <property type="term" value="F:peptidoglycan lytic transglycosylase activity"/>
    <property type="evidence" value="ECO:0007669"/>
    <property type="project" value="InterPro"/>
</dbReference>